<sequence>MMGQDTLSDRQRDILALIEADGAQYIEQLAARYAVTTQTVRRDINALCDLGYARRFHGGVDAPVTVRNISIKARSTLNSGAKQRIARRIADHIEPGSTVFMGIGSTVQFVAEALRNRDDLRVVTNNIDVALALCNAPQVEVHMTPGLLRHNDRDVVGSDSLTFFEKFYATHAVVGAGALDPEKGILDFSYAEAQTTTTLIANSRAQYLAADMSKWTRDASVRVASFGRITRFYTDQLPDDGLASVALQAAGTDIVLCGQEAD</sequence>
<reference evidence="6 7" key="1">
    <citation type="submission" date="2020-08" db="EMBL/GenBank/DDBJ databases">
        <title>Genomic Encyclopedia of Type Strains, Phase IV (KMG-IV): sequencing the most valuable type-strain genomes for metagenomic binning, comparative biology and taxonomic classification.</title>
        <authorList>
            <person name="Goeker M."/>
        </authorList>
    </citation>
    <scope>NUCLEOTIDE SEQUENCE [LARGE SCALE GENOMIC DNA]</scope>
    <source>
        <strain evidence="6 7">DSM 23447</strain>
    </source>
</reference>
<dbReference type="InterPro" id="IPR050313">
    <property type="entry name" value="Carb_Metab_HTH_regulators"/>
</dbReference>
<dbReference type="GO" id="GO:0003677">
    <property type="term" value="F:DNA binding"/>
    <property type="evidence" value="ECO:0007669"/>
    <property type="project" value="UniProtKB-KW"/>
</dbReference>
<evidence type="ECO:0000256" key="3">
    <source>
        <dbReference type="ARBA" id="ARBA00023125"/>
    </source>
</evidence>
<keyword evidence="2" id="KW-0805">Transcription regulation</keyword>
<accession>A0A7W6IK98</accession>
<dbReference type="AlphaFoldDB" id="A0A7W6IK98"/>
<dbReference type="InterPro" id="IPR014036">
    <property type="entry name" value="DeoR-like_C"/>
</dbReference>
<proteinExistence type="predicted"/>
<feature type="domain" description="HTH deoR-type" evidence="5">
    <location>
        <begin position="7"/>
        <end position="62"/>
    </location>
</feature>
<evidence type="ECO:0000313" key="7">
    <source>
        <dbReference type="Proteomes" id="UP000547011"/>
    </source>
</evidence>
<dbReference type="SMART" id="SM00420">
    <property type="entry name" value="HTH_DEOR"/>
    <property type="match status" value="1"/>
</dbReference>
<dbReference type="GO" id="GO:0003700">
    <property type="term" value="F:DNA-binding transcription factor activity"/>
    <property type="evidence" value="ECO:0007669"/>
    <property type="project" value="InterPro"/>
</dbReference>
<evidence type="ECO:0000256" key="2">
    <source>
        <dbReference type="ARBA" id="ARBA00023015"/>
    </source>
</evidence>
<evidence type="ECO:0000256" key="4">
    <source>
        <dbReference type="ARBA" id="ARBA00023163"/>
    </source>
</evidence>
<comment type="caution">
    <text evidence="6">The sequence shown here is derived from an EMBL/GenBank/DDBJ whole genome shotgun (WGS) entry which is preliminary data.</text>
</comment>
<dbReference type="Proteomes" id="UP000547011">
    <property type="component" value="Unassembled WGS sequence"/>
</dbReference>
<keyword evidence="1" id="KW-0678">Repressor</keyword>
<dbReference type="Pfam" id="PF00455">
    <property type="entry name" value="DeoRC"/>
    <property type="match status" value="1"/>
</dbReference>
<dbReference type="Pfam" id="PF08220">
    <property type="entry name" value="HTH_DeoR"/>
    <property type="match status" value="1"/>
</dbReference>
<keyword evidence="3" id="KW-0238">DNA-binding</keyword>
<dbReference type="SMART" id="SM01134">
    <property type="entry name" value="DeoRC"/>
    <property type="match status" value="1"/>
</dbReference>
<dbReference type="Gene3D" id="1.10.10.10">
    <property type="entry name" value="Winged helix-like DNA-binding domain superfamily/Winged helix DNA-binding domain"/>
    <property type="match status" value="1"/>
</dbReference>
<dbReference type="PANTHER" id="PTHR30363:SF4">
    <property type="entry name" value="GLYCEROL-3-PHOSPHATE REGULON REPRESSOR"/>
    <property type="match status" value="1"/>
</dbReference>
<evidence type="ECO:0000259" key="5">
    <source>
        <dbReference type="PROSITE" id="PS51000"/>
    </source>
</evidence>
<organism evidence="6 7">
    <name type="scientific">Devosia subaequoris</name>
    <dbReference type="NCBI Taxonomy" id="395930"/>
    <lineage>
        <taxon>Bacteria</taxon>
        <taxon>Pseudomonadati</taxon>
        <taxon>Pseudomonadota</taxon>
        <taxon>Alphaproteobacteria</taxon>
        <taxon>Hyphomicrobiales</taxon>
        <taxon>Devosiaceae</taxon>
        <taxon>Devosia</taxon>
    </lineage>
</organism>
<dbReference type="InterPro" id="IPR036390">
    <property type="entry name" value="WH_DNA-bd_sf"/>
</dbReference>
<dbReference type="InterPro" id="IPR036388">
    <property type="entry name" value="WH-like_DNA-bd_sf"/>
</dbReference>
<dbReference type="EMBL" id="JACIEW010000001">
    <property type="protein sequence ID" value="MBB4051198.1"/>
    <property type="molecule type" value="Genomic_DNA"/>
</dbReference>
<dbReference type="PROSITE" id="PS51000">
    <property type="entry name" value="HTH_DEOR_2"/>
    <property type="match status" value="1"/>
</dbReference>
<dbReference type="InterPro" id="IPR018356">
    <property type="entry name" value="Tscrpt_reg_HTH_DeoR_CS"/>
</dbReference>
<dbReference type="SUPFAM" id="SSF46785">
    <property type="entry name" value="Winged helix' DNA-binding domain"/>
    <property type="match status" value="1"/>
</dbReference>
<keyword evidence="4" id="KW-0804">Transcription</keyword>
<dbReference type="PRINTS" id="PR00037">
    <property type="entry name" value="HTHLACR"/>
</dbReference>
<gene>
    <name evidence="6" type="ORF">GGR20_000816</name>
</gene>
<dbReference type="PANTHER" id="PTHR30363">
    <property type="entry name" value="HTH-TYPE TRANSCRIPTIONAL REGULATOR SRLR-RELATED"/>
    <property type="match status" value="1"/>
</dbReference>
<evidence type="ECO:0000313" key="6">
    <source>
        <dbReference type="EMBL" id="MBB4051198.1"/>
    </source>
</evidence>
<protein>
    <submittedName>
        <fullName evidence="6">DeoR family glycerol-3-phosphate regulon repressor</fullName>
    </submittedName>
</protein>
<dbReference type="PROSITE" id="PS00894">
    <property type="entry name" value="HTH_DEOR_1"/>
    <property type="match status" value="1"/>
</dbReference>
<dbReference type="SUPFAM" id="SSF100950">
    <property type="entry name" value="NagB/RpiA/CoA transferase-like"/>
    <property type="match status" value="1"/>
</dbReference>
<keyword evidence="7" id="KW-1185">Reference proteome</keyword>
<dbReference type="InterPro" id="IPR001034">
    <property type="entry name" value="DeoR_HTH"/>
</dbReference>
<name>A0A7W6IK98_9HYPH</name>
<dbReference type="InterPro" id="IPR037171">
    <property type="entry name" value="NagB/RpiA_transferase-like"/>
</dbReference>
<evidence type="ECO:0000256" key="1">
    <source>
        <dbReference type="ARBA" id="ARBA00022491"/>
    </source>
</evidence>
<dbReference type="Gene3D" id="3.30.750.70">
    <property type="entry name" value="4-hydroxybutyrate coenzyme like domains"/>
    <property type="match status" value="1"/>
</dbReference>